<name>A0A1Q2CT11_9ACTN</name>
<dbReference type="Proteomes" id="UP000188145">
    <property type="component" value="Chromosome"/>
</dbReference>
<sequence>MTAPARATSVAREPRFAHLLRSEWIKFSSLPSLYLTLIAIAVVGFGGSMFLAIGLKSSVPPSTFNIQTTMGEVTMPTVLIGQIMAGVIGVLCIGSEYSSGTIAATLLAAPTRLRALLAKAVLLFVVLTATGLVTVTLAWAASYPFYAEFGLQAAFGPQVFSSLFGAAGYLGLCGVFGLGLGALLRSTTAGACVVFFATMLGPILSTYLPYGVVSRVVRLLLIGNAGDAMARVPLPDAPFLSLWDGHINPAAGWLLAAFTASLALACGAVALLRRDA</sequence>
<feature type="transmembrane region" description="Helical" evidence="1">
    <location>
        <begin position="160"/>
        <end position="184"/>
    </location>
</feature>
<keyword evidence="1" id="KW-0472">Membrane</keyword>
<gene>
    <name evidence="2" type="ORF">BW730_02550</name>
</gene>
<accession>A0A1Q2CT11</accession>
<dbReference type="STRING" id="1332264.BW730_02550"/>
<dbReference type="Pfam" id="PF12730">
    <property type="entry name" value="ABC2_membrane_4"/>
    <property type="match status" value="1"/>
</dbReference>
<proteinExistence type="predicted"/>
<evidence type="ECO:0008006" key="4">
    <source>
        <dbReference type="Google" id="ProtNLM"/>
    </source>
</evidence>
<dbReference type="GO" id="GO:0005886">
    <property type="term" value="C:plasma membrane"/>
    <property type="evidence" value="ECO:0007669"/>
    <property type="project" value="UniProtKB-SubCell"/>
</dbReference>
<dbReference type="AlphaFoldDB" id="A0A1Q2CT11"/>
<keyword evidence="1" id="KW-1133">Transmembrane helix</keyword>
<dbReference type="KEGG" id="tes:BW730_02550"/>
<feature type="transmembrane region" description="Helical" evidence="1">
    <location>
        <begin position="191"/>
        <end position="210"/>
    </location>
</feature>
<keyword evidence="3" id="KW-1185">Reference proteome</keyword>
<organism evidence="2 3">
    <name type="scientific">Tessaracoccus aquimaris</name>
    <dbReference type="NCBI Taxonomy" id="1332264"/>
    <lineage>
        <taxon>Bacteria</taxon>
        <taxon>Bacillati</taxon>
        <taxon>Actinomycetota</taxon>
        <taxon>Actinomycetes</taxon>
        <taxon>Propionibacteriales</taxon>
        <taxon>Propionibacteriaceae</taxon>
        <taxon>Tessaracoccus</taxon>
    </lineage>
</organism>
<feature type="transmembrane region" description="Helical" evidence="1">
    <location>
        <begin position="73"/>
        <end position="95"/>
    </location>
</feature>
<feature type="transmembrane region" description="Helical" evidence="1">
    <location>
        <begin position="116"/>
        <end position="140"/>
    </location>
</feature>
<reference evidence="3" key="1">
    <citation type="submission" date="2017-02" db="EMBL/GenBank/DDBJ databases">
        <title>Tessaracoccus aquaemaris sp. nov., isolated from the intestine of a Korean rockfish, Sebastes schlegelii, in a marine aquaculture pond.</title>
        <authorList>
            <person name="Tak E.J."/>
            <person name="Bae J.-W."/>
        </authorList>
    </citation>
    <scope>NUCLEOTIDE SEQUENCE [LARGE SCALE GENOMIC DNA]</scope>
    <source>
        <strain evidence="3">NSG39</strain>
    </source>
</reference>
<keyword evidence="1" id="KW-0812">Transmembrane</keyword>
<evidence type="ECO:0000256" key="1">
    <source>
        <dbReference type="SAM" id="Phobius"/>
    </source>
</evidence>
<protein>
    <recommendedName>
        <fullName evidence="4">ABC transporter permease</fullName>
    </recommendedName>
</protein>
<evidence type="ECO:0000313" key="3">
    <source>
        <dbReference type="Proteomes" id="UP000188145"/>
    </source>
</evidence>
<evidence type="ECO:0000313" key="2">
    <source>
        <dbReference type="EMBL" id="AQP49160.1"/>
    </source>
</evidence>
<feature type="transmembrane region" description="Helical" evidence="1">
    <location>
        <begin position="250"/>
        <end position="272"/>
    </location>
</feature>
<dbReference type="EMBL" id="CP019606">
    <property type="protein sequence ID" value="AQP49160.1"/>
    <property type="molecule type" value="Genomic_DNA"/>
</dbReference>
<feature type="transmembrane region" description="Helical" evidence="1">
    <location>
        <begin position="33"/>
        <end position="53"/>
    </location>
</feature>
<dbReference type="GO" id="GO:0140359">
    <property type="term" value="F:ABC-type transporter activity"/>
    <property type="evidence" value="ECO:0007669"/>
    <property type="project" value="InterPro"/>
</dbReference>